<feature type="chain" id="PRO_5045477190" description="Cyanovirin-N domain-containing protein" evidence="1">
    <location>
        <begin position="20"/>
        <end position="136"/>
    </location>
</feature>
<organism evidence="3 4">
    <name type="scientific">Seiridium unicorne</name>
    <dbReference type="NCBI Taxonomy" id="138068"/>
    <lineage>
        <taxon>Eukaryota</taxon>
        <taxon>Fungi</taxon>
        <taxon>Dikarya</taxon>
        <taxon>Ascomycota</taxon>
        <taxon>Pezizomycotina</taxon>
        <taxon>Sordariomycetes</taxon>
        <taxon>Xylariomycetidae</taxon>
        <taxon>Amphisphaeriales</taxon>
        <taxon>Sporocadaceae</taxon>
        <taxon>Seiridium</taxon>
    </lineage>
</organism>
<keyword evidence="4" id="KW-1185">Reference proteome</keyword>
<dbReference type="InterPro" id="IPR011058">
    <property type="entry name" value="Cyanovirin-N"/>
</dbReference>
<proteinExistence type="predicted"/>
<dbReference type="Proteomes" id="UP001408356">
    <property type="component" value="Unassembled WGS sequence"/>
</dbReference>
<reference evidence="3 4" key="1">
    <citation type="journal article" date="2024" name="J. Plant Pathol.">
        <title>Sequence and assembly of the genome of Seiridium unicorne, isolate CBS 538.82, causal agent of cypress canker disease.</title>
        <authorList>
            <person name="Scali E."/>
            <person name="Rocca G.D."/>
            <person name="Danti R."/>
            <person name="Garbelotto M."/>
            <person name="Barberini S."/>
            <person name="Baroncelli R."/>
            <person name="Emiliani G."/>
        </authorList>
    </citation>
    <scope>NUCLEOTIDE SEQUENCE [LARGE SCALE GENOMIC DNA]</scope>
    <source>
        <strain evidence="3 4">BM-138-508</strain>
    </source>
</reference>
<dbReference type="SUPFAM" id="SSF51322">
    <property type="entry name" value="Cyanovirin-N"/>
    <property type="match status" value="1"/>
</dbReference>
<comment type="caution">
    <text evidence="3">The sequence shown here is derived from an EMBL/GenBank/DDBJ whole genome shotgun (WGS) entry which is preliminary data.</text>
</comment>
<dbReference type="InterPro" id="IPR036673">
    <property type="entry name" value="Cyanovirin-N_sf"/>
</dbReference>
<feature type="signal peptide" evidence="1">
    <location>
        <begin position="1"/>
        <end position="19"/>
    </location>
</feature>
<sequence length="136" mass="14849">MAIFKVATMALTLAATAWAKPLTSRHQPVLWSKAGCQYPVIQQGPYVAELRAHCPRADSKSLKMCSALDLNDCFLNYGGKLMPQNDGRAFGTCDRCMFAQRDGNFDYSVMVCSCRTGPNNADVTTEVSLGPWAYAA</sequence>
<keyword evidence="1" id="KW-0732">Signal</keyword>
<accession>A0ABR2USU7</accession>
<dbReference type="EMBL" id="JARVKF010000396">
    <property type="protein sequence ID" value="KAK9417661.1"/>
    <property type="molecule type" value="Genomic_DNA"/>
</dbReference>
<evidence type="ECO:0000256" key="1">
    <source>
        <dbReference type="SAM" id="SignalP"/>
    </source>
</evidence>
<feature type="domain" description="Cyanovirin-N" evidence="2">
    <location>
        <begin position="48"/>
        <end position="128"/>
    </location>
</feature>
<protein>
    <recommendedName>
        <fullName evidence="2">Cyanovirin-N domain-containing protein</fullName>
    </recommendedName>
</protein>
<evidence type="ECO:0000259" key="2">
    <source>
        <dbReference type="Pfam" id="PF08881"/>
    </source>
</evidence>
<dbReference type="Gene3D" id="2.30.60.10">
    <property type="entry name" value="Cyanovirin-N"/>
    <property type="match status" value="1"/>
</dbReference>
<gene>
    <name evidence="3" type="ORF">SUNI508_01418</name>
</gene>
<name>A0ABR2USU7_9PEZI</name>
<evidence type="ECO:0000313" key="4">
    <source>
        <dbReference type="Proteomes" id="UP001408356"/>
    </source>
</evidence>
<evidence type="ECO:0000313" key="3">
    <source>
        <dbReference type="EMBL" id="KAK9417661.1"/>
    </source>
</evidence>
<dbReference type="Pfam" id="PF08881">
    <property type="entry name" value="CVNH"/>
    <property type="match status" value="1"/>
</dbReference>